<name>A0A0E9PJU3_ANGAN</name>
<accession>A0A0E9PJU3</accession>
<evidence type="ECO:0000256" key="1">
    <source>
        <dbReference type="SAM" id="MobiDB-lite"/>
    </source>
</evidence>
<evidence type="ECO:0000313" key="2">
    <source>
        <dbReference type="EMBL" id="JAH04896.1"/>
    </source>
</evidence>
<dbReference type="AlphaFoldDB" id="A0A0E9PJU3"/>
<reference evidence="2" key="2">
    <citation type="journal article" date="2015" name="Fish Shellfish Immunol.">
        <title>Early steps in the European eel (Anguilla anguilla)-Vibrio vulnificus interaction in the gills: Role of the RtxA13 toxin.</title>
        <authorList>
            <person name="Callol A."/>
            <person name="Pajuelo D."/>
            <person name="Ebbesson L."/>
            <person name="Teles M."/>
            <person name="MacKenzie S."/>
            <person name="Amaro C."/>
        </authorList>
    </citation>
    <scope>NUCLEOTIDE SEQUENCE</scope>
</reference>
<proteinExistence type="predicted"/>
<reference evidence="2" key="1">
    <citation type="submission" date="2014-11" db="EMBL/GenBank/DDBJ databases">
        <authorList>
            <person name="Amaro Gonzalez C."/>
        </authorList>
    </citation>
    <scope>NUCLEOTIDE SEQUENCE</scope>
</reference>
<organism evidence="2">
    <name type="scientific">Anguilla anguilla</name>
    <name type="common">European freshwater eel</name>
    <name type="synonym">Muraena anguilla</name>
    <dbReference type="NCBI Taxonomy" id="7936"/>
    <lineage>
        <taxon>Eukaryota</taxon>
        <taxon>Metazoa</taxon>
        <taxon>Chordata</taxon>
        <taxon>Craniata</taxon>
        <taxon>Vertebrata</taxon>
        <taxon>Euteleostomi</taxon>
        <taxon>Actinopterygii</taxon>
        <taxon>Neopterygii</taxon>
        <taxon>Teleostei</taxon>
        <taxon>Anguilliformes</taxon>
        <taxon>Anguillidae</taxon>
        <taxon>Anguilla</taxon>
    </lineage>
</organism>
<dbReference type="EMBL" id="GBXM01103681">
    <property type="protein sequence ID" value="JAH04896.1"/>
    <property type="molecule type" value="Transcribed_RNA"/>
</dbReference>
<feature type="compositionally biased region" description="Polar residues" evidence="1">
    <location>
        <begin position="8"/>
        <end position="18"/>
    </location>
</feature>
<sequence>MMNKLAFSANQHTWTKKQFQTKDIRKQ</sequence>
<protein>
    <submittedName>
        <fullName evidence="2">Uncharacterized protein</fullName>
    </submittedName>
</protein>
<feature type="region of interest" description="Disordered" evidence="1">
    <location>
        <begin position="1"/>
        <end position="27"/>
    </location>
</feature>